<dbReference type="SUPFAM" id="SSF69118">
    <property type="entry name" value="AhpD-like"/>
    <property type="match status" value="1"/>
</dbReference>
<dbReference type="NCBIfam" id="TIGR00778">
    <property type="entry name" value="ahpD_dom"/>
    <property type="match status" value="1"/>
</dbReference>
<dbReference type="KEGG" id="fll:EI427_17725"/>
<gene>
    <name evidence="2" type="ORF">EI427_17725</name>
</gene>
<sequence length="178" mass="19493">MKVLKALKLDQVDESTQEVFVAIKQKVGMLPNLYAAIGNSSELLKGFLSFASTLEAGIFTPKENEAIALAVSQENNCNYCLSAHSALGKMVGFSEEELIEIRKGEITDSKFKALIKLASELTANKGNASQESIENFLAQGYSHKALTELIGMVVLRSFTNYIFSNGDFEIDFPQVKSL</sequence>
<keyword evidence="3" id="KW-1185">Reference proteome</keyword>
<dbReference type="AlphaFoldDB" id="A0A3S9P721"/>
<evidence type="ECO:0000313" key="3">
    <source>
        <dbReference type="Proteomes" id="UP000267268"/>
    </source>
</evidence>
<protein>
    <submittedName>
        <fullName evidence="2">Carboxymuconolactone decarboxylase family protein</fullName>
    </submittedName>
</protein>
<dbReference type="PANTHER" id="PTHR35446:SF3">
    <property type="entry name" value="CMD DOMAIN-CONTAINING PROTEIN"/>
    <property type="match status" value="1"/>
</dbReference>
<dbReference type="Gene3D" id="1.20.1290.10">
    <property type="entry name" value="AhpD-like"/>
    <property type="match status" value="1"/>
</dbReference>
<feature type="domain" description="Carboxymuconolactone decarboxylase-like" evidence="1">
    <location>
        <begin position="46"/>
        <end position="109"/>
    </location>
</feature>
<dbReference type="Proteomes" id="UP000267268">
    <property type="component" value="Chromosome 1"/>
</dbReference>
<accession>A0A3S9P721</accession>
<dbReference type="InterPro" id="IPR004675">
    <property type="entry name" value="AhpD_core"/>
</dbReference>
<dbReference type="InterPro" id="IPR029032">
    <property type="entry name" value="AhpD-like"/>
</dbReference>
<dbReference type="RefSeq" id="WP_126617256.1">
    <property type="nucleotide sequence ID" value="NZ_CP034562.1"/>
</dbReference>
<dbReference type="OrthoDB" id="9808310at2"/>
<dbReference type="PANTHER" id="PTHR35446">
    <property type="entry name" value="SI:CH211-175M2.5"/>
    <property type="match status" value="1"/>
</dbReference>
<dbReference type="InterPro" id="IPR003779">
    <property type="entry name" value="CMD-like"/>
</dbReference>
<dbReference type="GO" id="GO:0051920">
    <property type="term" value="F:peroxiredoxin activity"/>
    <property type="evidence" value="ECO:0007669"/>
    <property type="project" value="InterPro"/>
</dbReference>
<evidence type="ECO:0000313" key="2">
    <source>
        <dbReference type="EMBL" id="AZQ63997.1"/>
    </source>
</evidence>
<organism evidence="2 3">
    <name type="scientific">Flammeovirga pectinis</name>
    <dbReference type="NCBI Taxonomy" id="2494373"/>
    <lineage>
        <taxon>Bacteria</taxon>
        <taxon>Pseudomonadati</taxon>
        <taxon>Bacteroidota</taxon>
        <taxon>Cytophagia</taxon>
        <taxon>Cytophagales</taxon>
        <taxon>Flammeovirgaceae</taxon>
        <taxon>Flammeovirga</taxon>
    </lineage>
</organism>
<reference evidence="2 3" key="1">
    <citation type="submission" date="2018-12" db="EMBL/GenBank/DDBJ databases">
        <title>Flammeovirga pectinis sp. nov., isolated from the gut of the Korean scallop, Patinopecten yessoensis.</title>
        <authorList>
            <person name="Bae J.-W."/>
            <person name="Jeong Y.-S."/>
            <person name="Kang W."/>
        </authorList>
    </citation>
    <scope>NUCLEOTIDE SEQUENCE [LARGE SCALE GENOMIC DNA]</scope>
    <source>
        <strain evidence="2 3">L12M1</strain>
    </source>
</reference>
<proteinExistence type="predicted"/>
<evidence type="ECO:0000259" key="1">
    <source>
        <dbReference type="Pfam" id="PF02627"/>
    </source>
</evidence>
<dbReference type="EMBL" id="CP034562">
    <property type="protein sequence ID" value="AZQ63997.1"/>
    <property type="molecule type" value="Genomic_DNA"/>
</dbReference>
<dbReference type="Pfam" id="PF02627">
    <property type="entry name" value="CMD"/>
    <property type="match status" value="1"/>
</dbReference>
<name>A0A3S9P721_9BACT</name>